<dbReference type="SUPFAM" id="SSF52833">
    <property type="entry name" value="Thioredoxin-like"/>
    <property type="match status" value="1"/>
</dbReference>
<dbReference type="PANTHER" id="PTHR42852">
    <property type="entry name" value="THIOL:DISULFIDE INTERCHANGE PROTEIN DSBE"/>
    <property type="match status" value="1"/>
</dbReference>
<dbReference type="GO" id="GO:0140824">
    <property type="term" value="F:thioredoxin-dependent peroxiredoxin activity"/>
    <property type="evidence" value="ECO:0007669"/>
    <property type="project" value="UniProtKB-EC"/>
</dbReference>
<dbReference type="InterPro" id="IPR050553">
    <property type="entry name" value="Thioredoxin_ResA/DsbE_sf"/>
</dbReference>
<keyword evidence="4" id="KW-1185">Reference proteome</keyword>
<keyword evidence="3" id="KW-0575">Peroxidase</keyword>
<feature type="chain" id="PRO_5047227504" evidence="1">
    <location>
        <begin position="22"/>
        <end position="246"/>
    </location>
</feature>
<dbReference type="PROSITE" id="PS51352">
    <property type="entry name" value="THIOREDOXIN_2"/>
    <property type="match status" value="1"/>
</dbReference>
<reference evidence="4" key="1">
    <citation type="journal article" date="2019" name="Int. J. Syst. Evol. Microbiol.">
        <title>The Global Catalogue of Microorganisms (GCM) 10K type strain sequencing project: providing services to taxonomists for standard genome sequencing and annotation.</title>
        <authorList>
            <consortium name="The Broad Institute Genomics Platform"/>
            <consortium name="The Broad Institute Genome Sequencing Center for Infectious Disease"/>
            <person name="Wu L."/>
            <person name="Ma J."/>
        </authorList>
    </citation>
    <scope>NUCLEOTIDE SEQUENCE [LARGE SCALE GENOMIC DNA]</scope>
    <source>
        <strain evidence="4">KCTC 32141</strain>
    </source>
</reference>
<dbReference type="Proteomes" id="UP001597533">
    <property type="component" value="Unassembled WGS sequence"/>
</dbReference>
<dbReference type="RefSeq" id="WP_183484650.1">
    <property type="nucleotide sequence ID" value="NZ_JBHUOV010000001.1"/>
</dbReference>
<gene>
    <name evidence="3" type="ORF">ACFS5M_01225</name>
</gene>
<proteinExistence type="predicted"/>
<feature type="domain" description="Thioredoxin" evidence="2">
    <location>
        <begin position="109"/>
        <end position="246"/>
    </location>
</feature>
<dbReference type="InterPro" id="IPR036249">
    <property type="entry name" value="Thioredoxin-like_sf"/>
</dbReference>
<evidence type="ECO:0000256" key="1">
    <source>
        <dbReference type="SAM" id="SignalP"/>
    </source>
</evidence>
<dbReference type="Pfam" id="PF08534">
    <property type="entry name" value="Redoxin"/>
    <property type="match status" value="1"/>
</dbReference>
<dbReference type="EMBL" id="JBHUOV010000001">
    <property type="protein sequence ID" value="MFD2822270.1"/>
    <property type="molecule type" value="Genomic_DNA"/>
</dbReference>
<sequence length="246" mass="28127">MREKRCVFLFILMLQFSLGFAQNNYPFIPQNQHQLTEKQLESAQINITPNVLLFTENGKLLPMSSLSLMTNPDYKPIFYADANEKVKSVVFQKKSHHPIIIEQNTEAQYTKGEPALDFLATDLIGKSYKLSQLKGKVVVLNFWFTKCGPCVAEMPALNELVDLYKDKDVVFLAITFNKKEIVTQFLKSQSFNYTILANANDITNMYGVQIYPTNIIINKKGEIVLKELGYRTNIKEVLQASINELL</sequence>
<accession>A0ABW5WJ02</accession>
<dbReference type="PANTHER" id="PTHR42852:SF13">
    <property type="entry name" value="PROTEIN DIPZ"/>
    <property type="match status" value="1"/>
</dbReference>
<evidence type="ECO:0000313" key="4">
    <source>
        <dbReference type="Proteomes" id="UP001597533"/>
    </source>
</evidence>
<protein>
    <submittedName>
        <fullName evidence="3">Peroxiredoxin family protein</fullName>
        <ecNumber evidence="3">1.11.1.24</ecNumber>
    </submittedName>
</protein>
<evidence type="ECO:0000259" key="2">
    <source>
        <dbReference type="PROSITE" id="PS51352"/>
    </source>
</evidence>
<dbReference type="InterPro" id="IPR013740">
    <property type="entry name" value="Redoxin"/>
</dbReference>
<name>A0ABW5WJ02_9FLAO</name>
<dbReference type="InterPro" id="IPR013766">
    <property type="entry name" value="Thioredoxin_domain"/>
</dbReference>
<organism evidence="3 4">
    <name type="scientific">Lacinutrix iliipiscaria</name>
    <dbReference type="NCBI Taxonomy" id="1230532"/>
    <lineage>
        <taxon>Bacteria</taxon>
        <taxon>Pseudomonadati</taxon>
        <taxon>Bacteroidota</taxon>
        <taxon>Flavobacteriia</taxon>
        <taxon>Flavobacteriales</taxon>
        <taxon>Flavobacteriaceae</taxon>
        <taxon>Lacinutrix</taxon>
    </lineage>
</organism>
<comment type="caution">
    <text evidence="3">The sequence shown here is derived from an EMBL/GenBank/DDBJ whole genome shotgun (WGS) entry which is preliminary data.</text>
</comment>
<keyword evidence="1" id="KW-0732">Signal</keyword>
<keyword evidence="3" id="KW-0560">Oxidoreductase</keyword>
<evidence type="ECO:0000313" key="3">
    <source>
        <dbReference type="EMBL" id="MFD2822270.1"/>
    </source>
</evidence>
<dbReference type="EC" id="1.11.1.24" evidence="3"/>
<feature type="signal peptide" evidence="1">
    <location>
        <begin position="1"/>
        <end position="21"/>
    </location>
</feature>
<dbReference type="Gene3D" id="3.40.30.10">
    <property type="entry name" value="Glutaredoxin"/>
    <property type="match status" value="1"/>
</dbReference>
<dbReference type="CDD" id="cd02966">
    <property type="entry name" value="TlpA_like_family"/>
    <property type="match status" value="1"/>
</dbReference>